<evidence type="ECO:0000313" key="2">
    <source>
        <dbReference type="Proteomes" id="UP000029066"/>
    </source>
</evidence>
<dbReference type="Proteomes" id="UP000029066">
    <property type="component" value="Unassembled WGS sequence"/>
</dbReference>
<organism evidence="1 2">
    <name type="scientific">Bifidobacterium saguini DSM 23967</name>
    <dbReference type="NCBI Taxonomy" id="1437607"/>
    <lineage>
        <taxon>Bacteria</taxon>
        <taxon>Bacillati</taxon>
        <taxon>Actinomycetota</taxon>
        <taxon>Actinomycetes</taxon>
        <taxon>Bifidobacteriales</taxon>
        <taxon>Bifidobacteriaceae</taxon>
        <taxon>Bifidobacterium</taxon>
    </lineage>
</organism>
<evidence type="ECO:0000313" key="1">
    <source>
        <dbReference type="EMBL" id="KFI93321.1"/>
    </source>
</evidence>
<dbReference type="STRING" id="1437607.BISA_1407"/>
<name>A0A087DCS1_9BIFI</name>
<protein>
    <submittedName>
        <fullName evidence="1">Uncharacterized protein</fullName>
    </submittedName>
</protein>
<proteinExistence type="predicted"/>
<comment type="caution">
    <text evidence="1">The sequence shown here is derived from an EMBL/GenBank/DDBJ whole genome shotgun (WGS) entry which is preliminary data.</text>
</comment>
<dbReference type="AlphaFoldDB" id="A0A087DCS1"/>
<gene>
    <name evidence="1" type="ORF">BISA_1407</name>
</gene>
<accession>A0A087DCS1</accession>
<reference evidence="1 2" key="1">
    <citation type="submission" date="2014-03" db="EMBL/GenBank/DDBJ databases">
        <title>Genomics of Bifidobacteria.</title>
        <authorList>
            <person name="Ventura M."/>
            <person name="Milani C."/>
            <person name="Lugli G.A."/>
        </authorList>
    </citation>
    <scope>NUCLEOTIDE SEQUENCE [LARGE SCALE GENOMIC DNA]</scope>
    <source>
        <strain evidence="1 2">DSM 23967</strain>
    </source>
</reference>
<dbReference type="EMBL" id="JGZN01000005">
    <property type="protein sequence ID" value="KFI93321.1"/>
    <property type="molecule type" value="Genomic_DNA"/>
</dbReference>
<dbReference type="RefSeq" id="WP_033889990.1">
    <property type="nucleotide sequence ID" value="NZ_JDUT01000005.1"/>
</dbReference>
<dbReference type="OrthoDB" id="3240436at2"/>
<sequence>MSATSSPAIIVTPAIPDALLDEHIDHGDFDFPMYPDDWGRDKKVCQYFNAFNEADICTTDPEYFIRGYCWDPGCMEVHTWYYCLWHFGRNIATLAHDLCSIEPGQEIIWYLRTGDIPPRYQILDWGRIGEEGLHPLDDPFAISMKQQ</sequence>